<feature type="chain" id="PRO_5047299012" evidence="1">
    <location>
        <begin position="16"/>
        <end position="186"/>
    </location>
</feature>
<keyword evidence="3" id="KW-1185">Reference proteome</keyword>
<feature type="signal peptide" evidence="1">
    <location>
        <begin position="1"/>
        <end position="15"/>
    </location>
</feature>
<accession>A0ABU6SK86</accession>
<sequence length="186" mass="21006">MVLIVAACLSKDAAAVAFGCRTQIVVGRTRNTVTSKELVPSPNENVIESEDNDDYTENLEKDMTNNKRRERKMSSKSNNSFKTLKKVGGAQRLSHQIDRLCEAVEPRSSNNDTCGASIKTAMEHLEAIPDLDPMSEIYMFATRLFLNKDKREIFVSITQSRVKLAWLISEKNEQDMTNNLIMSRCL</sequence>
<evidence type="ECO:0000313" key="3">
    <source>
        <dbReference type="Proteomes" id="UP001341840"/>
    </source>
</evidence>
<gene>
    <name evidence="2" type="ORF">PIB30_059487</name>
</gene>
<evidence type="ECO:0000256" key="1">
    <source>
        <dbReference type="SAM" id="SignalP"/>
    </source>
</evidence>
<comment type="caution">
    <text evidence="2">The sequence shown here is derived from an EMBL/GenBank/DDBJ whole genome shotgun (WGS) entry which is preliminary data.</text>
</comment>
<proteinExistence type="predicted"/>
<dbReference type="EMBL" id="JASCZI010060927">
    <property type="protein sequence ID" value="MED6136837.1"/>
    <property type="molecule type" value="Genomic_DNA"/>
</dbReference>
<keyword evidence="1" id="KW-0732">Signal</keyword>
<reference evidence="2 3" key="1">
    <citation type="journal article" date="2023" name="Plants (Basel)">
        <title>Bridging the Gap: Combining Genomics and Transcriptomics Approaches to Understand Stylosanthes scabra, an Orphan Legume from the Brazilian Caatinga.</title>
        <authorList>
            <person name="Ferreira-Neto J.R.C."/>
            <person name="da Silva M.D."/>
            <person name="Binneck E."/>
            <person name="de Melo N.F."/>
            <person name="da Silva R.H."/>
            <person name="de Melo A.L.T.M."/>
            <person name="Pandolfi V."/>
            <person name="Bustamante F.O."/>
            <person name="Brasileiro-Vidal A.C."/>
            <person name="Benko-Iseppon A.M."/>
        </authorList>
    </citation>
    <scope>NUCLEOTIDE SEQUENCE [LARGE SCALE GENOMIC DNA]</scope>
    <source>
        <tissue evidence="2">Leaves</tissue>
    </source>
</reference>
<protein>
    <submittedName>
        <fullName evidence="2">Uncharacterized protein</fullName>
    </submittedName>
</protein>
<evidence type="ECO:0000313" key="2">
    <source>
        <dbReference type="EMBL" id="MED6136837.1"/>
    </source>
</evidence>
<name>A0ABU6SK86_9FABA</name>
<organism evidence="2 3">
    <name type="scientific">Stylosanthes scabra</name>
    <dbReference type="NCBI Taxonomy" id="79078"/>
    <lineage>
        <taxon>Eukaryota</taxon>
        <taxon>Viridiplantae</taxon>
        <taxon>Streptophyta</taxon>
        <taxon>Embryophyta</taxon>
        <taxon>Tracheophyta</taxon>
        <taxon>Spermatophyta</taxon>
        <taxon>Magnoliopsida</taxon>
        <taxon>eudicotyledons</taxon>
        <taxon>Gunneridae</taxon>
        <taxon>Pentapetalae</taxon>
        <taxon>rosids</taxon>
        <taxon>fabids</taxon>
        <taxon>Fabales</taxon>
        <taxon>Fabaceae</taxon>
        <taxon>Papilionoideae</taxon>
        <taxon>50 kb inversion clade</taxon>
        <taxon>dalbergioids sensu lato</taxon>
        <taxon>Dalbergieae</taxon>
        <taxon>Pterocarpus clade</taxon>
        <taxon>Stylosanthes</taxon>
    </lineage>
</organism>
<dbReference type="Proteomes" id="UP001341840">
    <property type="component" value="Unassembled WGS sequence"/>
</dbReference>